<dbReference type="EMBL" id="GG745339">
    <property type="protein sequence ID" value="KNE62138.1"/>
    <property type="molecule type" value="Genomic_DNA"/>
</dbReference>
<gene>
    <name evidence="1" type="ORF">AMAG_18817</name>
</gene>
<keyword evidence="2" id="KW-1185">Reference proteome</keyword>
<reference evidence="1 2" key="1">
    <citation type="submission" date="2009-11" db="EMBL/GenBank/DDBJ databases">
        <title>Annotation of Allomyces macrogynus ATCC 38327.</title>
        <authorList>
            <consortium name="The Broad Institute Genome Sequencing Platform"/>
            <person name="Russ C."/>
            <person name="Cuomo C."/>
            <person name="Burger G."/>
            <person name="Gray M.W."/>
            <person name="Holland P.W.H."/>
            <person name="King N."/>
            <person name="Lang F.B.F."/>
            <person name="Roger A.J."/>
            <person name="Ruiz-Trillo I."/>
            <person name="Young S.K."/>
            <person name="Zeng Q."/>
            <person name="Gargeya S."/>
            <person name="Fitzgerald M."/>
            <person name="Haas B."/>
            <person name="Abouelleil A."/>
            <person name="Alvarado L."/>
            <person name="Arachchi H.M."/>
            <person name="Berlin A."/>
            <person name="Chapman S.B."/>
            <person name="Gearin G."/>
            <person name="Goldberg J."/>
            <person name="Griggs A."/>
            <person name="Gujja S."/>
            <person name="Hansen M."/>
            <person name="Heiman D."/>
            <person name="Howarth C."/>
            <person name="Larimer J."/>
            <person name="Lui A."/>
            <person name="MacDonald P.J.P."/>
            <person name="McCowen C."/>
            <person name="Montmayeur A."/>
            <person name="Murphy C."/>
            <person name="Neiman D."/>
            <person name="Pearson M."/>
            <person name="Priest M."/>
            <person name="Roberts A."/>
            <person name="Saif S."/>
            <person name="Shea T."/>
            <person name="Sisk P."/>
            <person name="Stolte C."/>
            <person name="Sykes S."/>
            <person name="Wortman J."/>
            <person name="Nusbaum C."/>
            <person name="Birren B."/>
        </authorList>
    </citation>
    <scope>NUCLEOTIDE SEQUENCE [LARGE SCALE GENOMIC DNA]</scope>
    <source>
        <strain evidence="1 2">ATCC 38327</strain>
    </source>
</reference>
<protein>
    <submittedName>
        <fullName evidence="1">Uncharacterized protein</fullName>
    </submittedName>
</protein>
<dbReference type="AlphaFoldDB" id="A0A0L0SHY7"/>
<proteinExistence type="predicted"/>
<sequence>MPGRHGNVISPKRFAKLVFAAALIPVARAVDEYRLRRRKRQQKRDVEKQLGGRISDEQFDRMIEEASKVDPNSPQAKRIAQLAKEVNGGVEPKSGMTVIKLSQVEIDALRFAPRFLENPSKMPVDARGFPVIPPEFFESVELDTEGLNPMTVRLKKQMTSR</sequence>
<evidence type="ECO:0000313" key="1">
    <source>
        <dbReference type="EMBL" id="KNE62138.1"/>
    </source>
</evidence>
<dbReference type="VEuPathDB" id="FungiDB:AMAG_18817"/>
<reference evidence="2" key="2">
    <citation type="submission" date="2009-11" db="EMBL/GenBank/DDBJ databases">
        <title>The Genome Sequence of Allomyces macrogynus strain ATCC 38327.</title>
        <authorList>
            <consortium name="The Broad Institute Genome Sequencing Platform"/>
            <person name="Russ C."/>
            <person name="Cuomo C."/>
            <person name="Shea T."/>
            <person name="Young S.K."/>
            <person name="Zeng Q."/>
            <person name="Koehrsen M."/>
            <person name="Haas B."/>
            <person name="Borodovsky M."/>
            <person name="Guigo R."/>
            <person name="Alvarado L."/>
            <person name="Berlin A."/>
            <person name="Borenstein D."/>
            <person name="Chen Z."/>
            <person name="Engels R."/>
            <person name="Freedman E."/>
            <person name="Gellesch M."/>
            <person name="Goldberg J."/>
            <person name="Griggs A."/>
            <person name="Gujja S."/>
            <person name="Heiman D."/>
            <person name="Hepburn T."/>
            <person name="Howarth C."/>
            <person name="Jen D."/>
            <person name="Larson L."/>
            <person name="Lewis B."/>
            <person name="Mehta T."/>
            <person name="Park D."/>
            <person name="Pearson M."/>
            <person name="Roberts A."/>
            <person name="Saif S."/>
            <person name="Shenoy N."/>
            <person name="Sisk P."/>
            <person name="Stolte C."/>
            <person name="Sykes S."/>
            <person name="Walk T."/>
            <person name="White J."/>
            <person name="Yandava C."/>
            <person name="Burger G."/>
            <person name="Gray M.W."/>
            <person name="Holland P.W.H."/>
            <person name="King N."/>
            <person name="Lang F.B.F."/>
            <person name="Roger A.J."/>
            <person name="Ruiz-Trillo I."/>
            <person name="Lander E."/>
            <person name="Nusbaum C."/>
        </authorList>
    </citation>
    <scope>NUCLEOTIDE SEQUENCE [LARGE SCALE GENOMIC DNA]</scope>
    <source>
        <strain evidence="2">ATCC 38327</strain>
    </source>
</reference>
<evidence type="ECO:0000313" key="2">
    <source>
        <dbReference type="Proteomes" id="UP000054350"/>
    </source>
</evidence>
<name>A0A0L0SHY7_ALLM3</name>
<dbReference type="Proteomes" id="UP000054350">
    <property type="component" value="Unassembled WGS sequence"/>
</dbReference>
<organism evidence="1 2">
    <name type="scientific">Allomyces macrogynus (strain ATCC 38327)</name>
    <name type="common">Allomyces javanicus var. macrogynus</name>
    <dbReference type="NCBI Taxonomy" id="578462"/>
    <lineage>
        <taxon>Eukaryota</taxon>
        <taxon>Fungi</taxon>
        <taxon>Fungi incertae sedis</taxon>
        <taxon>Blastocladiomycota</taxon>
        <taxon>Blastocladiomycetes</taxon>
        <taxon>Blastocladiales</taxon>
        <taxon>Blastocladiaceae</taxon>
        <taxon>Allomyces</taxon>
    </lineage>
</organism>
<accession>A0A0L0SHY7</accession>